<dbReference type="PANTHER" id="PTHR43329">
    <property type="entry name" value="EPOXIDE HYDROLASE"/>
    <property type="match status" value="1"/>
</dbReference>
<comment type="caution">
    <text evidence="4">The sequence shown here is derived from an EMBL/GenBank/DDBJ whole genome shotgun (WGS) entry which is preliminary data.</text>
</comment>
<evidence type="ECO:0000313" key="4">
    <source>
        <dbReference type="EMBL" id="KAL0479117.1"/>
    </source>
</evidence>
<dbReference type="Gene3D" id="3.40.50.1820">
    <property type="entry name" value="alpha/beta hydrolase"/>
    <property type="match status" value="1"/>
</dbReference>
<feature type="non-terminal residue" evidence="4">
    <location>
        <position position="1"/>
    </location>
</feature>
<dbReference type="Proteomes" id="UP001431209">
    <property type="component" value="Unassembled WGS sequence"/>
</dbReference>
<feature type="domain" description="AB hydrolase-1" evidence="3">
    <location>
        <begin position="61"/>
        <end position="322"/>
    </location>
</feature>
<evidence type="ECO:0000256" key="1">
    <source>
        <dbReference type="ARBA" id="ARBA00022801"/>
    </source>
</evidence>
<dbReference type="InterPro" id="IPR029058">
    <property type="entry name" value="AB_hydrolase_fold"/>
</dbReference>
<dbReference type="GO" id="GO:0016787">
    <property type="term" value="F:hydrolase activity"/>
    <property type="evidence" value="ECO:0007669"/>
    <property type="project" value="UniProtKB-KW"/>
</dbReference>
<dbReference type="AlphaFoldDB" id="A0AAW2YP59"/>
<dbReference type="InterPro" id="IPR000073">
    <property type="entry name" value="AB_hydrolase_1"/>
</dbReference>
<dbReference type="PRINTS" id="PR00111">
    <property type="entry name" value="ABHYDROLASE"/>
</dbReference>
<dbReference type="PRINTS" id="PR00412">
    <property type="entry name" value="EPOXHYDRLASE"/>
</dbReference>
<reference evidence="4 5" key="1">
    <citation type="submission" date="2024-03" db="EMBL/GenBank/DDBJ databases">
        <title>The Acrasis kona genome and developmental transcriptomes reveal deep origins of eukaryotic multicellular pathways.</title>
        <authorList>
            <person name="Sheikh S."/>
            <person name="Fu C.-J."/>
            <person name="Brown M.W."/>
            <person name="Baldauf S.L."/>
        </authorList>
    </citation>
    <scope>NUCLEOTIDE SEQUENCE [LARGE SCALE GENOMIC DNA]</scope>
    <source>
        <strain evidence="4 5">ATCC MYA-3509</strain>
    </source>
</reference>
<keyword evidence="1" id="KW-0378">Hydrolase</keyword>
<sequence length="336" mass="38466">LSLVVVALGILFYPKEDPFIYKQGNIPLRLGSSKYVRVPTHDPDVTLNVLQSGKNETDRTLVILLHGFPETALTTWHQYLHGLERSKQYFVLAPDMRGYNTSDKPESIEKYRVKELVEDIASLLEYAGRSEAHIVGHDWGGALAWHFALQYPDKVKKLVIINAPHPTSFSAGLVSKGWLAVIKQLMRSWYIFFFQIPHLPEYLLSRDNFKTLKKLYKILCRDGHMTELGLNMLTDAWAQPGAVTGMVNYYRAFVRDIFNLYPDSNILTHKVTVPTLVIWGRDDKALGFDVAEMSWEEGVGPKEKSRFEVLDNVGHFPVHEKPSTVARLMMIFFQQE</sequence>
<evidence type="ECO:0000313" key="5">
    <source>
        <dbReference type="Proteomes" id="UP001431209"/>
    </source>
</evidence>
<dbReference type="InterPro" id="IPR000639">
    <property type="entry name" value="Epox_hydrolase-like"/>
</dbReference>
<name>A0AAW2YP59_9EUKA</name>
<evidence type="ECO:0000256" key="2">
    <source>
        <dbReference type="ARBA" id="ARBA00038334"/>
    </source>
</evidence>
<dbReference type="Pfam" id="PF00561">
    <property type="entry name" value="Abhydrolase_1"/>
    <property type="match status" value="1"/>
</dbReference>
<accession>A0AAW2YP59</accession>
<evidence type="ECO:0000259" key="3">
    <source>
        <dbReference type="Pfam" id="PF00561"/>
    </source>
</evidence>
<comment type="similarity">
    <text evidence="2">Belongs to the AB hydrolase superfamily. Epoxide hydrolase family.</text>
</comment>
<dbReference type="SUPFAM" id="SSF53474">
    <property type="entry name" value="alpha/beta-Hydrolases"/>
    <property type="match status" value="1"/>
</dbReference>
<proteinExistence type="inferred from homology"/>
<gene>
    <name evidence="4" type="ORF">AKO1_007971</name>
</gene>
<protein>
    <recommendedName>
        <fullName evidence="3">AB hydrolase-1 domain-containing protein</fullName>
    </recommendedName>
</protein>
<dbReference type="EMBL" id="JAOPGA020000502">
    <property type="protein sequence ID" value="KAL0479117.1"/>
    <property type="molecule type" value="Genomic_DNA"/>
</dbReference>
<organism evidence="4 5">
    <name type="scientific">Acrasis kona</name>
    <dbReference type="NCBI Taxonomy" id="1008807"/>
    <lineage>
        <taxon>Eukaryota</taxon>
        <taxon>Discoba</taxon>
        <taxon>Heterolobosea</taxon>
        <taxon>Tetramitia</taxon>
        <taxon>Eutetramitia</taxon>
        <taxon>Acrasidae</taxon>
        <taxon>Acrasis</taxon>
    </lineage>
</organism>
<keyword evidence="5" id="KW-1185">Reference proteome</keyword>